<protein>
    <recommendedName>
        <fullName evidence="10">Type I restriction enzyme endonuclease subunit</fullName>
        <shortName evidence="10">R protein</shortName>
        <ecNumber evidence="10">3.1.21.3</ecNumber>
    </recommendedName>
</protein>
<gene>
    <name evidence="12" type="ORF">P278_28160</name>
</gene>
<keyword evidence="5 10" id="KW-0680">Restriction system</keyword>
<accession>W2UL02</accession>
<dbReference type="Gene3D" id="3.40.50.300">
    <property type="entry name" value="P-loop containing nucleotide triphosphate hydrolases"/>
    <property type="match status" value="2"/>
</dbReference>
<keyword evidence="9 10" id="KW-0238">DNA-binding</keyword>
<evidence type="ECO:0000256" key="5">
    <source>
        <dbReference type="ARBA" id="ARBA00022747"/>
    </source>
</evidence>
<dbReference type="InterPro" id="IPR004473">
    <property type="entry name" value="Restrct_endonuc_typeI_HsdR"/>
</dbReference>
<dbReference type="InterPro" id="IPR051268">
    <property type="entry name" value="Type-I_R_enzyme_R_subunit"/>
</dbReference>
<evidence type="ECO:0000256" key="3">
    <source>
        <dbReference type="ARBA" id="ARBA00022722"/>
    </source>
</evidence>
<dbReference type="InterPro" id="IPR027417">
    <property type="entry name" value="P-loop_NTPase"/>
</dbReference>
<evidence type="ECO:0000256" key="8">
    <source>
        <dbReference type="ARBA" id="ARBA00022840"/>
    </source>
</evidence>
<reference evidence="12 13" key="2">
    <citation type="journal article" date="2016" name="Genome Announc.">
        <title>Draft Genome Sequence of Zhouia amylolytica AD3, Isolated from Tidal Flat Sediment.</title>
        <authorList>
            <person name="Jia B."/>
            <person name="Jin H.M."/>
            <person name="Lee H.J."/>
            <person name="Jeon C.O."/>
        </authorList>
    </citation>
    <scope>NUCLEOTIDE SEQUENCE [LARGE SCALE GENOMIC DNA]</scope>
    <source>
        <strain evidence="12 13">AD3</strain>
    </source>
</reference>
<keyword evidence="4 10" id="KW-0547">Nucleotide-binding</keyword>
<dbReference type="EMBL" id="AYXY01000026">
    <property type="protein sequence ID" value="ETN94012.1"/>
    <property type="molecule type" value="Genomic_DNA"/>
</dbReference>
<dbReference type="PATRIC" id="fig|1286632.3.peg.2812"/>
<dbReference type="EC" id="3.1.21.3" evidence="10"/>
<organism evidence="12 13">
    <name type="scientific">Zhouia amylolytica AD3</name>
    <dbReference type="NCBI Taxonomy" id="1286632"/>
    <lineage>
        <taxon>Bacteria</taxon>
        <taxon>Pseudomonadati</taxon>
        <taxon>Bacteroidota</taxon>
        <taxon>Flavobacteriia</taxon>
        <taxon>Flavobacteriales</taxon>
        <taxon>Flavobacteriaceae</taxon>
        <taxon>Zhouia</taxon>
    </lineage>
</organism>
<dbReference type="InterPro" id="IPR014001">
    <property type="entry name" value="Helicase_ATP-bd"/>
</dbReference>
<keyword evidence="8 10" id="KW-0067">ATP-binding</keyword>
<reference evidence="13" key="1">
    <citation type="submission" date="2013-11" db="EMBL/GenBank/DDBJ databases">
        <title>Draft genome sequence from a member of Zhouia, isolated tidal flat.</title>
        <authorList>
            <person name="Jin H."/>
            <person name="Jeon C.O."/>
        </authorList>
    </citation>
    <scope>NUCLEOTIDE SEQUENCE [LARGE SCALE GENOMIC DNA]</scope>
    <source>
        <strain evidence="13">AD3</strain>
    </source>
</reference>
<dbReference type="SUPFAM" id="SSF52540">
    <property type="entry name" value="P-loop containing nucleoside triphosphate hydrolases"/>
    <property type="match status" value="2"/>
</dbReference>
<evidence type="ECO:0000256" key="6">
    <source>
        <dbReference type="ARBA" id="ARBA00022759"/>
    </source>
</evidence>
<comment type="similarity">
    <text evidence="2 10">Belongs to the HsdR family.</text>
</comment>
<keyword evidence="7 10" id="KW-0378">Hydrolase</keyword>
<dbReference type="AlphaFoldDB" id="W2UL02"/>
<dbReference type="GO" id="GO:0009307">
    <property type="term" value="P:DNA restriction-modification system"/>
    <property type="evidence" value="ECO:0007669"/>
    <property type="project" value="UniProtKB-KW"/>
</dbReference>
<dbReference type="InterPro" id="IPR055180">
    <property type="entry name" value="HsdR_RecA-like_helicase_dom_2"/>
</dbReference>
<dbReference type="PROSITE" id="PS51192">
    <property type="entry name" value="HELICASE_ATP_BIND_1"/>
    <property type="match status" value="1"/>
</dbReference>
<comment type="catalytic activity">
    <reaction evidence="1 10">
        <text>Endonucleolytic cleavage of DNA to give random double-stranded fragments with terminal 5'-phosphates, ATP is simultaneously hydrolyzed.</text>
        <dbReference type="EC" id="3.1.21.3"/>
    </reaction>
</comment>
<sequence length="942" mass="109668">MTRQPEQVLENNLISQLISLGHKSVVIKTEGDLFSNLKTQLEKHNKTTFTASEFERIVIHLSKGNIFDKAKTLRDKYVLQKDNGDKAYIEFINQDFWCQNQFQVTNQITINGKRENRYDVTILINGLPLVQIELKRRGIELKEAFNQIQRYQKESFAFNNALFNYVQIFVISNGVDTKYYANSQKQSFKFTSFWSDEKNKKITQLEPFANIFLEPCHIAKMITKYIVLHESDKTLMVLRPYQFFAVESIIDRIKNSDKNGYIWHTTGSGKTLTSFKASQIITQNPKIKKVVFVVDRQDLDDQTVREFRAFDKDSIDGTENTKMLISQFLDNNRPLLVTTIQKLNSAISKAKFRKQIEVLKDEKIVFIFDECHRSQFGDTHKRIVNFFTNHQLFGFTGTPIFVKNAISKKSIKQTTANLFHECLHQYVITDAIRDENVLKFSIEYYNVFKSKEGIDDTKVEDINKQEVYESDDYLNTITNYIIANHNRKTRHRAFTAMFCVSSVDILIKYYELLKAKKEAGEHNLNIATIFSYNVNEEDKDANGQIQEEDVNDDKPVNKHSRDKLDEFIADYNKQFGSKHSTKDGNAFLNYKKDISKRVKNKQIDLLLVVNMFLTGFDSKSLNTLYVDKNLNYHGLIQAYSRTNRILNEKKSQGNILAFRNLKQNTDDAIALFSDKNAQETIIIAPYEEQVKKFNEAYKVLMGIAPTVDSVNDLVTEEDELEFAKAFREIMRLKNILSSFIEFSFDDTYMKEQEFADYTSKYLDLHDKIKTNNQKESVSILDEIDFELELIHRDEINVAYIMRLLAQLKEAKPKDQAKQKKQIIDLISGESELRSKRVLIEKFIQNNLPKINDSEAVEDVFKSYWQEETKKALQALSSEEALKQDKVEDIINDYLFTGRMATEDEVIEALEKQPSVLQRESISNRITEKIKDFVKTFINGIDN</sequence>
<keyword evidence="3" id="KW-0540">Nuclease</keyword>
<evidence type="ECO:0000256" key="10">
    <source>
        <dbReference type="RuleBase" id="RU364115"/>
    </source>
</evidence>
<evidence type="ECO:0000256" key="9">
    <source>
        <dbReference type="ARBA" id="ARBA00023125"/>
    </source>
</evidence>
<evidence type="ECO:0000256" key="1">
    <source>
        <dbReference type="ARBA" id="ARBA00000851"/>
    </source>
</evidence>
<evidence type="ECO:0000256" key="2">
    <source>
        <dbReference type="ARBA" id="ARBA00008598"/>
    </source>
</evidence>
<evidence type="ECO:0000313" key="13">
    <source>
        <dbReference type="Proteomes" id="UP000018850"/>
    </source>
</evidence>
<proteinExistence type="inferred from homology"/>
<comment type="subunit">
    <text evidence="10">The type I restriction/modification system is composed of three polypeptides R, M and S.</text>
</comment>
<dbReference type="CDD" id="cd22332">
    <property type="entry name" value="HsdR_N"/>
    <property type="match status" value="1"/>
</dbReference>
<dbReference type="GO" id="GO:0003677">
    <property type="term" value="F:DNA binding"/>
    <property type="evidence" value="ECO:0007669"/>
    <property type="project" value="UniProtKB-KW"/>
</dbReference>
<dbReference type="Pfam" id="PF18766">
    <property type="entry name" value="SWI2_SNF2"/>
    <property type="match status" value="1"/>
</dbReference>
<keyword evidence="13" id="KW-1185">Reference proteome</keyword>
<dbReference type="NCBIfam" id="TIGR00348">
    <property type="entry name" value="hsdR"/>
    <property type="match status" value="1"/>
</dbReference>
<dbReference type="RefSeq" id="WP_038268113.1">
    <property type="nucleotide sequence ID" value="NZ_AYXY01000026.1"/>
</dbReference>
<keyword evidence="6" id="KW-0255">Endonuclease</keyword>
<dbReference type="PANTHER" id="PTHR30195">
    <property type="entry name" value="TYPE I SITE-SPECIFIC DEOXYRIBONUCLEASE PROTEIN SUBUNIT M AND R"/>
    <property type="match status" value="1"/>
</dbReference>
<dbReference type="Proteomes" id="UP000018850">
    <property type="component" value="Unassembled WGS sequence"/>
</dbReference>
<dbReference type="PANTHER" id="PTHR30195:SF16">
    <property type="entry name" value="TYPE I RESTRICTION ENZYME ENDONUCLEASE SUBUNIT"/>
    <property type="match status" value="1"/>
</dbReference>
<dbReference type="InterPro" id="IPR022625">
    <property type="entry name" value="TypeI_RM_Rsu_C"/>
</dbReference>
<name>W2UL02_9FLAO</name>
<evidence type="ECO:0000256" key="7">
    <source>
        <dbReference type="ARBA" id="ARBA00022801"/>
    </source>
</evidence>
<dbReference type="GO" id="GO:0009035">
    <property type="term" value="F:type I site-specific deoxyribonuclease activity"/>
    <property type="evidence" value="ECO:0007669"/>
    <property type="project" value="UniProtKB-EC"/>
</dbReference>
<dbReference type="REBASE" id="148202">
    <property type="entry name" value="ZamAD3ORF28120P"/>
</dbReference>
<evidence type="ECO:0000259" key="11">
    <source>
        <dbReference type="PROSITE" id="PS51192"/>
    </source>
</evidence>
<dbReference type="Gene3D" id="3.90.1570.50">
    <property type="match status" value="1"/>
</dbReference>
<dbReference type="Pfam" id="PF04313">
    <property type="entry name" value="HSDR_N"/>
    <property type="match status" value="1"/>
</dbReference>
<evidence type="ECO:0000313" key="12">
    <source>
        <dbReference type="EMBL" id="ETN94012.1"/>
    </source>
</evidence>
<dbReference type="Pfam" id="PF22679">
    <property type="entry name" value="T1R_D3-like"/>
    <property type="match status" value="1"/>
</dbReference>
<dbReference type="InterPro" id="IPR040980">
    <property type="entry name" value="SWI2_SNF2"/>
</dbReference>
<dbReference type="eggNOG" id="COG0610">
    <property type="taxonomic scope" value="Bacteria"/>
</dbReference>
<dbReference type="CDD" id="cd18800">
    <property type="entry name" value="SF2_C_EcoR124I-like"/>
    <property type="match status" value="1"/>
</dbReference>
<dbReference type="SMART" id="SM00487">
    <property type="entry name" value="DEXDc"/>
    <property type="match status" value="1"/>
</dbReference>
<evidence type="ECO:0000256" key="4">
    <source>
        <dbReference type="ARBA" id="ARBA00022741"/>
    </source>
</evidence>
<feature type="domain" description="Helicase ATP-binding" evidence="11">
    <location>
        <begin position="251"/>
        <end position="417"/>
    </location>
</feature>
<comment type="function">
    <text evidence="10">Subunit R is required for both nuclease and ATPase activities, but not for modification.</text>
</comment>
<dbReference type="GO" id="GO:0005524">
    <property type="term" value="F:ATP binding"/>
    <property type="evidence" value="ECO:0007669"/>
    <property type="project" value="UniProtKB-KW"/>
</dbReference>
<dbReference type="Pfam" id="PF12008">
    <property type="entry name" value="EcoR124_C"/>
    <property type="match status" value="1"/>
</dbReference>
<comment type="caution">
    <text evidence="12">The sequence shown here is derived from an EMBL/GenBank/DDBJ whole genome shotgun (WGS) entry which is preliminary data.</text>
</comment>
<dbReference type="InterPro" id="IPR007409">
    <property type="entry name" value="Restrct_endonuc_type1_HsdR_N"/>
</dbReference>